<dbReference type="InParanoid" id="G7DTE3"/>
<evidence type="ECO:0000313" key="9">
    <source>
        <dbReference type="Proteomes" id="UP000009131"/>
    </source>
</evidence>
<dbReference type="PROSITE" id="PS50202">
    <property type="entry name" value="MSP"/>
    <property type="match status" value="1"/>
</dbReference>
<evidence type="ECO:0000256" key="6">
    <source>
        <dbReference type="SAM" id="MobiDB-lite"/>
    </source>
</evidence>
<dbReference type="GO" id="GO:0001786">
    <property type="term" value="F:phosphatidylserine binding"/>
    <property type="evidence" value="ECO:0007669"/>
    <property type="project" value="UniProtKB-ARBA"/>
</dbReference>
<evidence type="ECO:0000313" key="8">
    <source>
        <dbReference type="EMBL" id="GAA93790.1"/>
    </source>
</evidence>
<dbReference type="HOGENOM" id="CLU_032848_1_0_1"/>
<evidence type="ECO:0000256" key="1">
    <source>
        <dbReference type="ARBA" id="ARBA00004211"/>
    </source>
</evidence>
<dbReference type="InterPro" id="IPR013783">
    <property type="entry name" value="Ig-like_fold"/>
</dbReference>
<dbReference type="Gene3D" id="2.60.40.10">
    <property type="entry name" value="Immunoglobulins"/>
    <property type="match status" value="1"/>
</dbReference>
<dbReference type="InterPro" id="IPR016763">
    <property type="entry name" value="VAP"/>
</dbReference>
<dbReference type="InterPro" id="IPR000535">
    <property type="entry name" value="MSP_dom"/>
</dbReference>
<dbReference type="GO" id="GO:0090158">
    <property type="term" value="P:endoplasmic reticulum membrane organization"/>
    <property type="evidence" value="ECO:0007669"/>
    <property type="project" value="TreeGrafter"/>
</dbReference>
<comment type="similarity">
    <text evidence="2">Belongs to the VAMP-associated protein (VAP) (TC 9.B.17) family.</text>
</comment>
<evidence type="ECO:0000256" key="5">
    <source>
        <dbReference type="ARBA" id="ARBA00023136"/>
    </source>
</evidence>
<comment type="caution">
    <text evidence="8">The sequence shown here is derived from an EMBL/GenBank/DDBJ whole genome shotgun (WGS) entry which is preliminary data.</text>
</comment>
<evidence type="ECO:0000256" key="4">
    <source>
        <dbReference type="ARBA" id="ARBA00022989"/>
    </source>
</evidence>
<dbReference type="EMBL" id="BABT02000025">
    <property type="protein sequence ID" value="GAA93790.1"/>
    <property type="molecule type" value="Genomic_DNA"/>
</dbReference>
<dbReference type="PANTHER" id="PTHR10809">
    <property type="entry name" value="VESICLE-ASSOCIATED MEMBRANE PROTEIN-ASSOCIATED PROTEIN"/>
    <property type="match status" value="1"/>
</dbReference>
<dbReference type="GO" id="GO:0007009">
    <property type="term" value="P:plasma membrane organization"/>
    <property type="evidence" value="ECO:0007669"/>
    <property type="project" value="UniProtKB-ARBA"/>
</dbReference>
<feature type="region of interest" description="Disordered" evidence="6">
    <location>
        <begin position="137"/>
        <end position="199"/>
    </location>
</feature>
<evidence type="ECO:0000256" key="2">
    <source>
        <dbReference type="ARBA" id="ARBA00008932"/>
    </source>
</evidence>
<dbReference type="GO" id="GO:0061817">
    <property type="term" value="P:endoplasmic reticulum-plasma membrane tethering"/>
    <property type="evidence" value="ECO:0007669"/>
    <property type="project" value="UniProtKB-ARBA"/>
</dbReference>
<comment type="subcellular location">
    <subcellularLocation>
        <location evidence="1">Membrane</location>
        <topology evidence="1">Single-pass type IV membrane protein</topology>
    </subcellularLocation>
</comment>
<dbReference type="Proteomes" id="UP000009131">
    <property type="component" value="Unassembled WGS sequence"/>
</dbReference>
<feature type="compositionally biased region" description="Polar residues" evidence="6">
    <location>
        <begin position="140"/>
        <end position="174"/>
    </location>
</feature>
<dbReference type="GO" id="GO:0005886">
    <property type="term" value="C:plasma membrane"/>
    <property type="evidence" value="ECO:0007669"/>
    <property type="project" value="TreeGrafter"/>
</dbReference>
<dbReference type="eggNOG" id="KOG0439">
    <property type="taxonomic scope" value="Eukaryota"/>
</dbReference>
<dbReference type="PANTHER" id="PTHR10809:SF6">
    <property type="entry name" value="AT11025P-RELATED"/>
    <property type="match status" value="1"/>
</dbReference>
<dbReference type="SUPFAM" id="SSF49354">
    <property type="entry name" value="PapD-like"/>
    <property type="match status" value="1"/>
</dbReference>
<proteinExistence type="inferred from homology"/>
<dbReference type="RefSeq" id="XP_014571438.1">
    <property type="nucleotide sequence ID" value="XM_014715952.1"/>
</dbReference>
<dbReference type="OrthoDB" id="264603at2759"/>
<gene>
    <name evidence="8" type="primary">Mo00436</name>
    <name evidence="8" type="ORF">E5Q_00436</name>
</gene>
<feature type="compositionally biased region" description="Low complexity" evidence="6">
    <location>
        <begin position="277"/>
        <end position="293"/>
    </location>
</feature>
<dbReference type="STRING" id="764103.G7DTE3"/>
<keyword evidence="3" id="KW-0812">Transmembrane</keyword>
<keyword evidence="4" id="KW-1133">Transmembrane helix</keyword>
<dbReference type="InterPro" id="IPR008962">
    <property type="entry name" value="PapD-like_sf"/>
</dbReference>
<protein>
    <recommendedName>
        <fullName evidence="7">MSP domain-containing protein</fullName>
    </recommendedName>
</protein>
<feature type="compositionally biased region" description="Polar residues" evidence="6">
    <location>
        <begin position="181"/>
        <end position="195"/>
    </location>
</feature>
<name>G7DTE3_MIXOS</name>
<dbReference type="GO" id="GO:1902647">
    <property type="term" value="P:negative regulation of 1-phosphatidyl-1D-myo-inositol 4,5-bisphosphate biosynthetic process"/>
    <property type="evidence" value="ECO:0007669"/>
    <property type="project" value="UniProtKB-ARBA"/>
</dbReference>
<keyword evidence="9" id="KW-1185">Reference proteome</keyword>
<feature type="region of interest" description="Disordered" evidence="6">
    <location>
        <begin position="263"/>
        <end position="294"/>
    </location>
</feature>
<reference evidence="8 9" key="1">
    <citation type="journal article" date="2011" name="J. Gen. Appl. Microbiol.">
        <title>Draft genome sequencing of the enigmatic basidiomycete Mixia osmundae.</title>
        <authorList>
            <person name="Nishida H."/>
            <person name="Nagatsuka Y."/>
            <person name="Sugiyama J."/>
        </authorList>
    </citation>
    <scope>NUCLEOTIDE SEQUENCE [LARGE SCALE GENOMIC DNA]</scope>
    <source>
        <strain evidence="9">CBS 9802 / IAM 14324 / JCM 22182 / KY 12970</strain>
    </source>
</reference>
<dbReference type="GO" id="GO:0035091">
    <property type="term" value="F:phosphatidylinositol binding"/>
    <property type="evidence" value="ECO:0007669"/>
    <property type="project" value="UniProtKB-ARBA"/>
</dbReference>
<keyword evidence="5" id="KW-0472">Membrane</keyword>
<dbReference type="GO" id="GO:0140506">
    <property type="term" value="F:endoplasmic reticulum-autophagosome adaptor activity"/>
    <property type="evidence" value="ECO:0007669"/>
    <property type="project" value="UniProtKB-ARBA"/>
</dbReference>
<feature type="domain" description="MSP" evidence="7">
    <location>
        <begin position="2"/>
        <end position="126"/>
    </location>
</feature>
<organism evidence="8 9">
    <name type="scientific">Mixia osmundae (strain CBS 9802 / IAM 14324 / JCM 22182 / KY 12970)</name>
    <dbReference type="NCBI Taxonomy" id="764103"/>
    <lineage>
        <taxon>Eukaryota</taxon>
        <taxon>Fungi</taxon>
        <taxon>Dikarya</taxon>
        <taxon>Basidiomycota</taxon>
        <taxon>Pucciniomycotina</taxon>
        <taxon>Mixiomycetes</taxon>
        <taxon>Mixiales</taxon>
        <taxon>Mixiaceae</taxon>
        <taxon>Mixia</taxon>
    </lineage>
</organism>
<dbReference type="GO" id="GO:0160214">
    <property type="term" value="F:endoplasmic reticulum-plasma membrane adaptor activity"/>
    <property type="evidence" value="ECO:0007669"/>
    <property type="project" value="UniProtKB-ARBA"/>
</dbReference>
<evidence type="ECO:0000259" key="7">
    <source>
        <dbReference type="PROSITE" id="PS50202"/>
    </source>
</evidence>
<dbReference type="FunFam" id="2.60.40.10:FF:000813">
    <property type="entry name" value="Vesicle-associated protein 1-1"/>
    <property type="match status" value="1"/>
</dbReference>
<dbReference type="GO" id="GO:0033149">
    <property type="term" value="F:FFAT motif binding"/>
    <property type="evidence" value="ECO:0007669"/>
    <property type="project" value="TreeGrafter"/>
</dbReference>
<evidence type="ECO:0000256" key="3">
    <source>
        <dbReference type="ARBA" id="ARBA00022692"/>
    </source>
</evidence>
<sequence length="419" mass="44625">MSVDLSPNGQLGFHRPLTQLVKRTLTVANTNSQPVVFKVKTTAPKQYCVRPNSGRIEPGERVEVQVLLQPMKEDPAPGAKCKDKFLVQSAIVTPDKETQALADLWSHLEKEEKASIHEQKIRCAYLASIDGAGAEDTNAADMTQNDSTHNDSLMAANTTLPSQSPPVTTNGFSDSTDKDYSSSLDNTARPSGSDNTTRDAALAGGVLSAGALGGGLASLTSGSNAATASPAAPAAFASRGNAEPASLSVQLEQAKAEIQRLQSQLSGSSELRQRNVASSSSPIESASSSDVASLPPPGHVTLQTLGIVAFLTFFFTWCASWVRPLVSLQAVAFIHQSYTSKLTDSLCDLSLCQTKHERTGDHERTGARHEETDRLASLTSKSCTNSFFSLKKSTHPRCRVTSCTLNCSSFHCLSSIYTC</sequence>
<accession>G7DTE3</accession>
<dbReference type="Pfam" id="PF00635">
    <property type="entry name" value="Motile_Sperm"/>
    <property type="match status" value="1"/>
</dbReference>
<dbReference type="GO" id="GO:0160219">
    <property type="term" value="C:cortical endoplasmic reticulum membrane"/>
    <property type="evidence" value="ECO:0007669"/>
    <property type="project" value="UniProtKB-ARBA"/>
</dbReference>
<dbReference type="GO" id="GO:0051685">
    <property type="term" value="P:maintenance of ER location"/>
    <property type="evidence" value="ECO:0007669"/>
    <property type="project" value="UniProtKB-ARBA"/>
</dbReference>
<dbReference type="AlphaFoldDB" id="G7DTE3"/>
<reference evidence="8 9" key="2">
    <citation type="journal article" date="2012" name="Open Biol.">
        <title>Characteristics of nucleosomes and linker DNA regions on the genome of the basidiomycete Mixia osmundae revealed by mono- and dinucleosome mapping.</title>
        <authorList>
            <person name="Nishida H."/>
            <person name="Kondo S."/>
            <person name="Matsumoto T."/>
            <person name="Suzuki Y."/>
            <person name="Yoshikawa H."/>
            <person name="Taylor T.D."/>
            <person name="Sugiyama J."/>
        </authorList>
    </citation>
    <scope>NUCLEOTIDE SEQUENCE [LARGE SCALE GENOMIC DNA]</scope>
    <source>
        <strain evidence="9">CBS 9802 / IAM 14324 / JCM 22182 / KY 12970</strain>
    </source>
</reference>
<dbReference type="GO" id="GO:0061709">
    <property type="term" value="P:reticulophagy"/>
    <property type="evidence" value="ECO:0007669"/>
    <property type="project" value="UniProtKB-ARBA"/>
</dbReference>